<dbReference type="SUPFAM" id="SSF51695">
    <property type="entry name" value="PLC-like phosphodiesterases"/>
    <property type="match status" value="1"/>
</dbReference>
<dbReference type="EMBL" id="DVNA01000174">
    <property type="protein sequence ID" value="HIU55708.1"/>
    <property type="molecule type" value="Genomic_DNA"/>
</dbReference>
<dbReference type="PROSITE" id="PS51704">
    <property type="entry name" value="GP_PDE"/>
    <property type="match status" value="1"/>
</dbReference>
<protein>
    <submittedName>
        <fullName evidence="3">Glycerophosphodiester phosphodiesterase</fullName>
    </submittedName>
</protein>
<feature type="chain" id="PRO_5038999646" evidence="1">
    <location>
        <begin position="24"/>
        <end position="258"/>
    </location>
</feature>
<gene>
    <name evidence="3" type="ORF">IAB03_07890</name>
</gene>
<keyword evidence="1" id="KW-0732">Signal</keyword>
<proteinExistence type="predicted"/>
<accession>A0A9D1M8A9</accession>
<evidence type="ECO:0000313" key="3">
    <source>
        <dbReference type="EMBL" id="HIU55708.1"/>
    </source>
</evidence>
<dbReference type="Proteomes" id="UP000824112">
    <property type="component" value="Unassembled WGS sequence"/>
</dbReference>
<dbReference type="GO" id="GO:0008081">
    <property type="term" value="F:phosphoric diester hydrolase activity"/>
    <property type="evidence" value="ECO:0007669"/>
    <property type="project" value="InterPro"/>
</dbReference>
<feature type="signal peptide" evidence="1">
    <location>
        <begin position="1"/>
        <end position="23"/>
    </location>
</feature>
<feature type="domain" description="GP-PDE" evidence="2">
    <location>
        <begin position="25"/>
        <end position="255"/>
    </location>
</feature>
<dbReference type="InterPro" id="IPR030395">
    <property type="entry name" value="GP_PDE_dom"/>
</dbReference>
<evidence type="ECO:0000313" key="4">
    <source>
        <dbReference type="Proteomes" id="UP000824112"/>
    </source>
</evidence>
<dbReference type="PROSITE" id="PS50007">
    <property type="entry name" value="PIPLC_X_DOMAIN"/>
    <property type="match status" value="1"/>
</dbReference>
<dbReference type="InterPro" id="IPR017946">
    <property type="entry name" value="PLC-like_Pdiesterase_TIM-brl"/>
</dbReference>
<dbReference type="PANTHER" id="PTHR46211">
    <property type="entry name" value="GLYCEROPHOSPHORYL DIESTER PHOSPHODIESTERASE"/>
    <property type="match status" value="1"/>
</dbReference>
<dbReference type="Pfam" id="PF03009">
    <property type="entry name" value="GDPD"/>
    <property type="match status" value="1"/>
</dbReference>
<organism evidence="3 4">
    <name type="scientific">Candidatus Gallibacteroides avistercoris</name>
    <dbReference type="NCBI Taxonomy" id="2840833"/>
    <lineage>
        <taxon>Bacteria</taxon>
        <taxon>Pseudomonadati</taxon>
        <taxon>Bacteroidota</taxon>
        <taxon>Bacteroidia</taxon>
        <taxon>Bacteroidales</taxon>
        <taxon>Bacteroidaceae</taxon>
        <taxon>Bacteroidaceae incertae sedis</taxon>
        <taxon>Candidatus Gallibacteroides</taxon>
    </lineage>
</organism>
<dbReference type="Gene3D" id="3.20.20.190">
    <property type="entry name" value="Phosphatidylinositol (PI) phosphodiesterase"/>
    <property type="match status" value="1"/>
</dbReference>
<name>A0A9D1M8A9_9BACT</name>
<reference evidence="3" key="2">
    <citation type="journal article" date="2021" name="PeerJ">
        <title>Extensive microbial diversity within the chicken gut microbiome revealed by metagenomics and culture.</title>
        <authorList>
            <person name="Gilroy R."/>
            <person name="Ravi A."/>
            <person name="Getino M."/>
            <person name="Pursley I."/>
            <person name="Horton D.L."/>
            <person name="Alikhan N.F."/>
            <person name="Baker D."/>
            <person name="Gharbi K."/>
            <person name="Hall N."/>
            <person name="Watson M."/>
            <person name="Adriaenssens E.M."/>
            <person name="Foster-Nyarko E."/>
            <person name="Jarju S."/>
            <person name="Secka A."/>
            <person name="Antonio M."/>
            <person name="Oren A."/>
            <person name="Chaudhuri R.R."/>
            <person name="La Ragione R."/>
            <person name="Hildebrand F."/>
            <person name="Pallen M.J."/>
        </authorList>
    </citation>
    <scope>NUCLEOTIDE SEQUENCE</scope>
    <source>
        <strain evidence="3">CHK158-818</strain>
    </source>
</reference>
<dbReference type="GO" id="GO:0006629">
    <property type="term" value="P:lipid metabolic process"/>
    <property type="evidence" value="ECO:0007669"/>
    <property type="project" value="InterPro"/>
</dbReference>
<evidence type="ECO:0000259" key="2">
    <source>
        <dbReference type="PROSITE" id="PS51704"/>
    </source>
</evidence>
<dbReference type="AlphaFoldDB" id="A0A9D1M8A9"/>
<dbReference type="PANTHER" id="PTHR46211:SF1">
    <property type="entry name" value="GLYCEROPHOSPHODIESTER PHOSPHODIESTERASE, CYTOPLASMIC"/>
    <property type="match status" value="1"/>
</dbReference>
<reference evidence="3" key="1">
    <citation type="submission" date="2020-10" db="EMBL/GenBank/DDBJ databases">
        <authorList>
            <person name="Gilroy R."/>
        </authorList>
    </citation>
    <scope>NUCLEOTIDE SEQUENCE</scope>
    <source>
        <strain evidence="3">CHK158-818</strain>
    </source>
</reference>
<comment type="caution">
    <text evidence="3">The sequence shown here is derived from an EMBL/GenBank/DDBJ whole genome shotgun (WGS) entry which is preliminary data.</text>
</comment>
<sequence length="258" mass="28884">MKRKTFTLIALGVLVAATSTLSAKTKVIAHRGYWKTDGSAQNSLTSLRKANAIKTYGSELDVWLSTDGVPVVTHDRTITPNKLVIEYTPYAVLKGIKLSNGETVPSLQEYLTVAKQCQDTKLIIELKSHSTPEKETRLAEKVVEMVKINGLENKAEYIAFSLHMTKELIRLAPKADVFYLNGDLSPQELKAIGCAGLDYHLGVMQKNENWFKEAHELGLKVNIWTVNTREDMQYCIDKGADFITTDQPELLQEVLKDN</sequence>
<evidence type="ECO:0000256" key="1">
    <source>
        <dbReference type="SAM" id="SignalP"/>
    </source>
</evidence>